<evidence type="ECO:0000256" key="3">
    <source>
        <dbReference type="ARBA" id="ARBA00023004"/>
    </source>
</evidence>
<gene>
    <name evidence="5" type="ORF">METZ01_LOCUS103089</name>
</gene>
<accession>A0A381WCL4</accession>
<dbReference type="InterPro" id="IPR011429">
    <property type="entry name" value="Cyt_c_Planctomycete-type"/>
</dbReference>
<dbReference type="Pfam" id="PF07635">
    <property type="entry name" value="PSCyt1"/>
    <property type="match status" value="1"/>
</dbReference>
<keyword evidence="1" id="KW-0349">Heme</keyword>
<reference evidence="5" key="1">
    <citation type="submission" date="2018-05" db="EMBL/GenBank/DDBJ databases">
        <authorList>
            <person name="Lanie J.A."/>
            <person name="Ng W.-L."/>
            <person name="Kazmierczak K.M."/>
            <person name="Andrzejewski T.M."/>
            <person name="Davidsen T.M."/>
            <person name="Wayne K.J."/>
            <person name="Tettelin H."/>
            <person name="Glass J.I."/>
            <person name="Rusch D."/>
            <person name="Podicherti R."/>
            <person name="Tsui H.-C.T."/>
            <person name="Winkler M.E."/>
        </authorList>
    </citation>
    <scope>NUCLEOTIDE SEQUENCE</scope>
</reference>
<dbReference type="GO" id="GO:0046872">
    <property type="term" value="F:metal ion binding"/>
    <property type="evidence" value="ECO:0007669"/>
    <property type="project" value="UniProtKB-KW"/>
</dbReference>
<dbReference type="SUPFAM" id="SSF46626">
    <property type="entry name" value="Cytochrome c"/>
    <property type="match status" value="1"/>
</dbReference>
<proteinExistence type="predicted"/>
<dbReference type="GO" id="GO:0009055">
    <property type="term" value="F:electron transfer activity"/>
    <property type="evidence" value="ECO:0007669"/>
    <property type="project" value="InterPro"/>
</dbReference>
<protein>
    <recommendedName>
        <fullName evidence="4">Cytochrome c domain-containing protein</fullName>
    </recommendedName>
</protein>
<dbReference type="PROSITE" id="PS51007">
    <property type="entry name" value="CYTC"/>
    <property type="match status" value="1"/>
</dbReference>
<dbReference type="AlphaFoldDB" id="A0A381WCL4"/>
<dbReference type="Gene3D" id="1.10.760.10">
    <property type="entry name" value="Cytochrome c-like domain"/>
    <property type="match status" value="1"/>
</dbReference>
<evidence type="ECO:0000256" key="1">
    <source>
        <dbReference type="ARBA" id="ARBA00022617"/>
    </source>
</evidence>
<sequence>MKKMLVLLFTFGLVYGQVDYGSQIQTIFDNNCTSCHQNGGAYQNGLDLTSYENLMAGDSQNGPVVIAGDHASSLLWQKVNSGTMPPGNNEDLNSDEIDLIAAWIDEGALEIPAVDVTGLFFSEYGEGSGYNKYFEIYNGASEVVDLDNVVVLGNYNGNPWSETFTFQAGATI</sequence>
<keyword evidence="3" id="KW-0408">Iron</keyword>
<dbReference type="InterPro" id="IPR009056">
    <property type="entry name" value="Cyt_c-like_dom"/>
</dbReference>
<dbReference type="InterPro" id="IPR036909">
    <property type="entry name" value="Cyt_c-like_dom_sf"/>
</dbReference>
<feature type="non-terminal residue" evidence="5">
    <location>
        <position position="172"/>
    </location>
</feature>
<dbReference type="PANTHER" id="PTHR35889">
    <property type="entry name" value="CYCLOINULO-OLIGOSACCHARIDE FRUCTANOTRANSFERASE-RELATED"/>
    <property type="match status" value="1"/>
</dbReference>
<evidence type="ECO:0000256" key="2">
    <source>
        <dbReference type="ARBA" id="ARBA00022723"/>
    </source>
</evidence>
<keyword evidence="2" id="KW-0479">Metal-binding</keyword>
<name>A0A381WCL4_9ZZZZ</name>
<dbReference type="EMBL" id="UINC01011375">
    <property type="protein sequence ID" value="SVA50235.1"/>
    <property type="molecule type" value="Genomic_DNA"/>
</dbReference>
<feature type="domain" description="Cytochrome c" evidence="4">
    <location>
        <begin position="16"/>
        <end position="108"/>
    </location>
</feature>
<dbReference type="PANTHER" id="PTHR35889:SF3">
    <property type="entry name" value="F-BOX DOMAIN-CONTAINING PROTEIN"/>
    <property type="match status" value="1"/>
</dbReference>
<dbReference type="GO" id="GO:0020037">
    <property type="term" value="F:heme binding"/>
    <property type="evidence" value="ECO:0007669"/>
    <property type="project" value="InterPro"/>
</dbReference>
<evidence type="ECO:0000313" key="5">
    <source>
        <dbReference type="EMBL" id="SVA50235.1"/>
    </source>
</evidence>
<evidence type="ECO:0000259" key="4">
    <source>
        <dbReference type="PROSITE" id="PS51007"/>
    </source>
</evidence>
<organism evidence="5">
    <name type="scientific">marine metagenome</name>
    <dbReference type="NCBI Taxonomy" id="408172"/>
    <lineage>
        <taxon>unclassified sequences</taxon>
        <taxon>metagenomes</taxon>
        <taxon>ecological metagenomes</taxon>
    </lineage>
</organism>